<protein>
    <recommendedName>
        <fullName evidence="13">3-isopropylmalate dehydrogenase</fullName>
        <ecNumber evidence="13">1.1.1.85</ecNumber>
    </recommendedName>
    <alternativeName>
        <fullName evidence="13">3-IPM-DH</fullName>
    </alternativeName>
    <alternativeName>
        <fullName evidence="13">Beta-IPM dehydrogenase</fullName>
        <shortName evidence="13">IMDH</shortName>
    </alternativeName>
</protein>
<keyword evidence="13" id="KW-0464">Manganese</keyword>
<comment type="catalytic activity">
    <reaction evidence="1 13 14">
        <text>(2R,3S)-3-isopropylmalate + NAD(+) = 4-methyl-2-oxopentanoate + CO2 + NADH</text>
        <dbReference type="Rhea" id="RHEA:32271"/>
        <dbReference type="ChEBI" id="CHEBI:16526"/>
        <dbReference type="ChEBI" id="CHEBI:17865"/>
        <dbReference type="ChEBI" id="CHEBI:35121"/>
        <dbReference type="ChEBI" id="CHEBI:57540"/>
        <dbReference type="ChEBI" id="CHEBI:57945"/>
        <dbReference type="EC" id="1.1.1.85"/>
    </reaction>
</comment>
<proteinExistence type="inferred from homology"/>
<evidence type="ECO:0000313" key="17">
    <source>
        <dbReference type="Proteomes" id="UP000831607"/>
    </source>
</evidence>
<evidence type="ECO:0000259" key="15">
    <source>
        <dbReference type="SMART" id="SM01329"/>
    </source>
</evidence>
<comment type="subcellular location">
    <subcellularLocation>
        <location evidence="13">Cytoplasm</location>
    </subcellularLocation>
</comment>
<dbReference type="InterPro" id="IPR019818">
    <property type="entry name" value="IsoCit/isopropylmalate_DH_CS"/>
</dbReference>
<dbReference type="EC" id="1.1.1.85" evidence="13"/>
<gene>
    <name evidence="13 16" type="primary">leuB</name>
    <name evidence="16" type="ORF">DHf2319_07945</name>
</gene>
<evidence type="ECO:0000256" key="7">
    <source>
        <dbReference type="ARBA" id="ARBA00022605"/>
    </source>
</evidence>
<evidence type="ECO:0000313" key="16">
    <source>
        <dbReference type="EMBL" id="UOD49418.1"/>
    </source>
</evidence>
<dbReference type="Gene3D" id="3.40.718.10">
    <property type="entry name" value="Isopropylmalate Dehydrogenase"/>
    <property type="match status" value="1"/>
</dbReference>
<comment type="cofactor">
    <cofactor evidence="2">
        <name>Mn(2+)</name>
        <dbReference type="ChEBI" id="CHEBI:29035"/>
    </cofactor>
</comment>
<dbReference type="GO" id="GO:0003862">
    <property type="term" value="F:3-isopropylmalate dehydrogenase activity"/>
    <property type="evidence" value="ECO:0007669"/>
    <property type="project" value="UniProtKB-EC"/>
</dbReference>
<evidence type="ECO:0000256" key="13">
    <source>
        <dbReference type="HAMAP-Rule" id="MF_01033"/>
    </source>
</evidence>
<evidence type="ECO:0000256" key="8">
    <source>
        <dbReference type="ARBA" id="ARBA00022723"/>
    </source>
</evidence>
<dbReference type="SUPFAM" id="SSF53659">
    <property type="entry name" value="Isocitrate/Isopropylmalate dehydrogenase-like"/>
    <property type="match status" value="1"/>
</dbReference>
<accession>A0ABY4AH67</accession>
<evidence type="ECO:0000256" key="12">
    <source>
        <dbReference type="ARBA" id="ARBA00023304"/>
    </source>
</evidence>
<dbReference type="RefSeq" id="WP_243477580.1">
    <property type="nucleotide sequence ID" value="NZ_CP063982.1"/>
</dbReference>
<keyword evidence="9 13" id="KW-0460">Magnesium</keyword>
<evidence type="ECO:0000256" key="6">
    <source>
        <dbReference type="ARBA" id="ARBA00022430"/>
    </source>
</evidence>
<reference evidence="16 17" key="1">
    <citation type="submission" date="2020-11" db="EMBL/GenBank/DDBJ databases">
        <title>Algicoccus daihaiensis sp.nov., isolated from Daihai Lake in Inner Mongolia.</title>
        <authorList>
            <person name="Kai J."/>
        </authorList>
    </citation>
    <scope>NUCLEOTIDE SEQUENCE [LARGE SCALE GENOMIC DNA]</scope>
    <source>
        <strain evidence="17">f23</strain>
    </source>
</reference>
<evidence type="ECO:0000256" key="11">
    <source>
        <dbReference type="ARBA" id="ARBA00023027"/>
    </source>
</evidence>
<dbReference type="Proteomes" id="UP000831607">
    <property type="component" value="Chromosome"/>
</dbReference>
<feature type="binding site" evidence="13">
    <location>
        <position position="224"/>
    </location>
    <ligand>
        <name>Mg(2+)</name>
        <dbReference type="ChEBI" id="CHEBI:18420"/>
    </ligand>
</feature>
<feature type="site" description="Important for catalysis" evidence="13">
    <location>
        <position position="137"/>
    </location>
</feature>
<feature type="domain" description="Isopropylmalate dehydrogenase-like" evidence="15">
    <location>
        <begin position="4"/>
        <end position="353"/>
    </location>
</feature>
<dbReference type="HAMAP" id="MF_01033">
    <property type="entry name" value="LeuB_type1"/>
    <property type="match status" value="1"/>
</dbReference>
<keyword evidence="8 13" id="KW-0479">Metal-binding</keyword>
<evidence type="ECO:0000256" key="1">
    <source>
        <dbReference type="ARBA" id="ARBA00000624"/>
    </source>
</evidence>
<keyword evidence="11 13" id="KW-0520">NAD</keyword>
<dbReference type="NCBIfam" id="TIGR00169">
    <property type="entry name" value="leuB"/>
    <property type="match status" value="1"/>
</dbReference>
<keyword evidence="13" id="KW-0963">Cytoplasm</keyword>
<comment type="pathway">
    <text evidence="3 13 14">Amino-acid biosynthesis; L-leucine biosynthesis; L-leucine from 3-methyl-2-oxobutanoate: step 3/4.</text>
</comment>
<feature type="binding site" evidence="13">
    <location>
        <position position="224"/>
    </location>
    <ligand>
        <name>substrate</name>
    </ligand>
</feature>
<feature type="site" description="Important for catalysis" evidence="13">
    <location>
        <position position="192"/>
    </location>
</feature>
<evidence type="ECO:0000256" key="5">
    <source>
        <dbReference type="ARBA" id="ARBA00011738"/>
    </source>
</evidence>
<comment type="similarity">
    <text evidence="4 13">Belongs to the isocitrate and isopropylmalate dehydrogenases family. LeuB type 1 subfamily.</text>
</comment>
<dbReference type="SMART" id="SM01329">
    <property type="entry name" value="Iso_dh"/>
    <property type="match status" value="1"/>
</dbReference>
<evidence type="ECO:0000256" key="2">
    <source>
        <dbReference type="ARBA" id="ARBA00001936"/>
    </source>
</evidence>
<keyword evidence="7 13" id="KW-0028">Amino-acid biosynthesis</keyword>
<feature type="binding site" evidence="13">
    <location>
        <position position="92"/>
    </location>
    <ligand>
        <name>substrate</name>
    </ligand>
</feature>
<evidence type="ECO:0000256" key="3">
    <source>
        <dbReference type="ARBA" id="ARBA00004762"/>
    </source>
</evidence>
<feature type="binding site" evidence="13">
    <location>
        <position position="248"/>
    </location>
    <ligand>
        <name>Mg(2+)</name>
        <dbReference type="ChEBI" id="CHEBI:18420"/>
    </ligand>
</feature>
<dbReference type="PANTHER" id="PTHR42979:SF1">
    <property type="entry name" value="3-ISOPROPYLMALATE DEHYDROGENASE"/>
    <property type="match status" value="1"/>
</dbReference>
<keyword evidence="17" id="KW-1185">Reference proteome</keyword>
<sequence>MTHKIAVLAGDGIGPEIVEQALRVLHALGLSIQVEQALVGGAAYDEHGHPLPAQTLELAKSSHAILFGAVGDWKYDKLPREHRPEQAILGLRKALGLFANLRPAILYPELANASSLKPEVVAGLDILILRELTGDIYFGQPRGVRTAVDGSFIGEREGFDTMRYAETEIRRIAHLGFQTAKKRRSKLCSVDKANVLETSQFWRDIVIDVAKDYPEVELSHMYVDNAAMQLVRAPKEFDVIVTGNLFGDILSDEAAMLTGSIGMLPSASLNESGQGLYEPSHGSAPDIAGQGIANPLATMLSAAMMLRYSLNEDGAADRIESAVRQVLAQGLRTADIFEAGTTKVSTAQMGDAVLQALSKV</sequence>
<dbReference type="InterPro" id="IPR024084">
    <property type="entry name" value="IsoPropMal-DH-like_dom"/>
</dbReference>
<dbReference type="Pfam" id="PF00180">
    <property type="entry name" value="Iso_dh"/>
    <property type="match status" value="1"/>
</dbReference>
<comment type="function">
    <text evidence="13 14">Catalyzes the oxidation of 3-carboxy-2-hydroxy-4-methylpentanoate (3-isopropylmalate) to 3-carboxy-4-methyl-2-oxopentanoate. The product decarboxylates to 4-methyl-2 oxopentanoate.</text>
</comment>
<name>A0ABY4AH67_9BURK</name>
<dbReference type="PANTHER" id="PTHR42979">
    <property type="entry name" value="3-ISOPROPYLMALATE DEHYDROGENASE"/>
    <property type="match status" value="1"/>
</dbReference>
<feature type="binding site" evidence="13">
    <location>
        <begin position="282"/>
        <end position="294"/>
    </location>
    <ligand>
        <name>NAD(+)</name>
        <dbReference type="ChEBI" id="CHEBI:57540"/>
    </ligand>
</feature>
<organism evidence="16 17">
    <name type="scientific">Orrella daihaiensis</name>
    <dbReference type="NCBI Taxonomy" id="2782176"/>
    <lineage>
        <taxon>Bacteria</taxon>
        <taxon>Pseudomonadati</taxon>
        <taxon>Pseudomonadota</taxon>
        <taxon>Betaproteobacteria</taxon>
        <taxon>Burkholderiales</taxon>
        <taxon>Alcaligenaceae</taxon>
        <taxon>Orrella</taxon>
    </lineage>
</organism>
<feature type="binding site" evidence="13">
    <location>
        <position position="130"/>
    </location>
    <ligand>
        <name>substrate</name>
    </ligand>
</feature>
<keyword evidence="10 13" id="KW-0560">Oxidoreductase</keyword>
<dbReference type="EMBL" id="CP063982">
    <property type="protein sequence ID" value="UOD49418.1"/>
    <property type="molecule type" value="Genomic_DNA"/>
</dbReference>
<keyword evidence="6 13" id="KW-0432">Leucine biosynthesis</keyword>
<comment type="cofactor">
    <cofactor evidence="13 14">
        <name>Mg(2+)</name>
        <dbReference type="ChEBI" id="CHEBI:18420"/>
    </cofactor>
    <cofactor evidence="13 14">
        <name>Mn(2+)</name>
        <dbReference type="ChEBI" id="CHEBI:29035"/>
    </cofactor>
    <text evidence="13 14">Binds 1 Mg(2+) or Mn(2+) ion per subunit.</text>
</comment>
<dbReference type="InterPro" id="IPR004429">
    <property type="entry name" value="Isopropylmalate_DH"/>
</dbReference>
<feature type="binding site" evidence="13">
    <location>
        <position position="102"/>
    </location>
    <ligand>
        <name>substrate</name>
    </ligand>
</feature>
<dbReference type="PROSITE" id="PS00470">
    <property type="entry name" value="IDH_IMDH"/>
    <property type="match status" value="1"/>
</dbReference>
<evidence type="ECO:0000256" key="14">
    <source>
        <dbReference type="RuleBase" id="RU004445"/>
    </source>
</evidence>
<comment type="caution">
    <text evidence="13">Lacks conserved residue(s) required for the propagation of feature annotation.</text>
</comment>
<keyword evidence="12 13" id="KW-0100">Branched-chain amino acid biosynthesis</keyword>
<evidence type="ECO:0000256" key="9">
    <source>
        <dbReference type="ARBA" id="ARBA00022842"/>
    </source>
</evidence>
<evidence type="ECO:0000256" key="4">
    <source>
        <dbReference type="ARBA" id="ARBA00008319"/>
    </source>
</evidence>
<comment type="subunit">
    <text evidence="5 13 14">Homodimer.</text>
</comment>
<evidence type="ECO:0000256" key="10">
    <source>
        <dbReference type="ARBA" id="ARBA00023002"/>
    </source>
</evidence>
<feature type="binding site" evidence="13">
    <location>
        <position position="252"/>
    </location>
    <ligand>
        <name>Mg(2+)</name>
        <dbReference type="ChEBI" id="CHEBI:18420"/>
    </ligand>
</feature>